<protein>
    <submittedName>
        <fullName evidence="1">Nucleotidyltransferase domain-containing protein</fullName>
    </submittedName>
</protein>
<dbReference type="RefSeq" id="WP_219479171.1">
    <property type="nucleotide sequence ID" value="NZ_JABZTH010000031.1"/>
</dbReference>
<dbReference type="PANTHER" id="PTHR34817:SF1">
    <property type="entry name" value="NUCLEOTIDYLTRANSFERASE"/>
    <property type="match status" value="1"/>
</dbReference>
<dbReference type="Pfam" id="PF10127">
    <property type="entry name" value="RlaP"/>
    <property type="match status" value="1"/>
</dbReference>
<evidence type="ECO:0000313" key="2">
    <source>
        <dbReference type="Proteomes" id="UP000788426"/>
    </source>
</evidence>
<dbReference type="PANTHER" id="PTHR34817">
    <property type="entry name" value="NUCLEOTIDYLTRANSFERASE"/>
    <property type="match status" value="1"/>
</dbReference>
<sequence>MSEFDSIKNSGRLLYEYIRGSHLYGLNNDTSDIDTSGVFICTADELLGNLGYKPQVSDARHDNTWYEVGELIRLLLKSNPTVLESLFIPKNKIIGKVHPLIQLFIENRDCFIT</sequence>
<accession>A0ABS6YA26</accession>
<name>A0ABS6YA26_9BACT</name>
<evidence type="ECO:0000313" key="1">
    <source>
        <dbReference type="EMBL" id="MBW4768418.1"/>
    </source>
</evidence>
<keyword evidence="2" id="KW-1185">Reference proteome</keyword>
<organism evidence="1 2">
    <name type="scientific">Hoylesella nanceiensis</name>
    <dbReference type="NCBI Taxonomy" id="425941"/>
    <lineage>
        <taxon>Bacteria</taxon>
        <taxon>Pseudomonadati</taxon>
        <taxon>Bacteroidota</taxon>
        <taxon>Bacteroidia</taxon>
        <taxon>Bacteroidales</taxon>
        <taxon>Prevotellaceae</taxon>
        <taxon>Hoylesella</taxon>
    </lineage>
</organism>
<reference evidence="1 2" key="1">
    <citation type="submission" date="2021-07" db="EMBL/GenBank/DDBJ databases">
        <title>Genomic diversity and antimicrobial resistance of Prevotella spp. isolated from chronic lung disease airways.</title>
        <authorList>
            <person name="Webb K.A."/>
            <person name="Olagoke O.S."/>
            <person name="Baird T."/>
            <person name="Neill J."/>
            <person name="Pham A."/>
            <person name="Wells T.J."/>
            <person name="Ramsay K.A."/>
            <person name="Bell S.C."/>
            <person name="Sarovich D.S."/>
            <person name="Price E.P."/>
        </authorList>
    </citation>
    <scope>NUCLEOTIDE SEQUENCE [LARGE SCALE GENOMIC DNA]</scope>
    <source>
        <strain evidence="1 2">SCHI0011.S.12</strain>
    </source>
</reference>
<dbReference type="EMBL" id="JAHXCT010000001">
    <property type="protein sequence ID" value="MBW4768418.1"/>
    <property type="molecule type" value="Genomic_DNA"/>
</dbReference>
<dbReference type="Proteomes" id="UP000788426">
    <property type="component" value="Unassembled WGS sequence"/>
</dbReference>
<comment type="caution">
    <text evidence="1">The sequence shown here is derived from an EMBL/GenBank/DDBJ whole genome shotgun (WGS) entry which is preliminary data.</text>
</comment>
<gene>
    <name evidence="1" type="ORF">KZO38_01355</name>
</gene>
<dbReference type="InterPro" id="IPR018775">
    <property type="entry name" value="RlaP"/>
</dbReference>
<proteinExistence type="predicted"/>